<comment type="caution">
    <text evidence="2">The sequence shown here is derived from an EMBL/GenBank/DDBJ whole genome shotgun (WGS) entry which is preliminary data.</text>
</comment>
<dbReference type="RefSeq" id="WP_209976456.1">
    <property type="nucleotide sequence ID" value="NZ_JAGGLB010000027.1"/>
</dbReference>
<name>A0ABS4J5Q6_9BACL</name>
<dbReference type="InterPro" id="IPR013022">
    <property type="entry name" value="Xyl_isomerase-like_TIM-brl"/>
</dbReference>
<proteinExistence type="predicted"/>
<evidence type="ECO:0000313" key="3">
    <source>
        <dbReference type="Proteomes" id="UP001519287"/>
    </source>
</evidence>
<dbReference type="GO" id="GO:0050114">
    <property type="term" value="F:myo-inosose-2 dehydratase activity"/>
    <property type="evidence" value="ECO:0007669"/>
    <property type="project" value="UniProtKB-EC"/>
</dbReference>
<dbReference type="InterPro" id="IPR050312">
    <property type="entry name" value="IolE/XylAMocC-like"/>
</dbReference>
<dbReference type="PANTHER" id="PTHR12110">
    <property type="entry name" value="HYDROXYPYRUVATE ISOMERASE"/>
    <property type="match status" value="1"/>
</dbReference>
<organism evidence="2 3">
    <name type="scientific">Paenibacillus eucommiae</name>
    <dbReference type="NCBI Taxonomy" id="1355755"/>
    <lineage>
        <taxon>Bacteria</taxon>
        <taxon>Bacillati</taxon>
        <taxon>Bacillota</taxon>
        <taxon>Bacilli</taxon>
        <taxon>Bacillales</taxon>
        <taxon>Paenibacillaceae</taxon>
        <taxon>Paenibacillus</taxon>
    </lineage>
</organism>
<accession>A0ABS4J5Q6</accession>
<evidence type="ECO:0000313" key="2">
    <source>
        <dbReference type="EMBL" id="MBP1994615.1"/>
    </source>
</evidence>
<dbReference type="EMBL" id="JAGGLB010000027">
    <property type="protein sequence ID" value="MBP1994615.1"/>
    <property type="molecule type" value="Genomic_DNA"/>
</dbReference>
<dbReference type="InterPro" id="IPR036237">
    <property type="entry name" value="Xyl_isomerase-like_sf"/>
</dbReference>
<feature type="domain" description="Xylose isomerase-like TIM barrel" evidence="1">
    <location>
        <begin position="24"/>
        <end position="261"/>
    </location>
</feature>
<dbReference type="SUPFAM" id="SSF51658">
    <property type="entry name" value="Xylose isomerase-like"/>
    <property type="match status" value="1"/>
</dbReference>
<dbReference type="Pfam" id="PF01261">
    <property type="entry name" value="AP_endonuc_2"/>
    <property type="match status" value="1"/>
</dbReference>
<reference evidence="2 3" key="1">
    <citation type="submission" date="2021-03" db="EMBL/GenBank/DDBJ databases">
        <title>Genomic Encyclopedia of Type Strains, Phase IV (KMG-IV): sequencing the most valuable type-strain genomes for metagenomic binning, comparative biology and taxonomic classification.</title>
        <authorList>
            <person name="Goeker M."/>
        </authorList>
    </citation>
    <scope>NUCLEOTIDE SEQUENCE [LARGE SCALE GENOMIC DNA]</scope>
    <source>
        <strain evidence="2 3">DSM 26048</strain>
    </source>
</reference>
<sequence>MNTFDGKIAVHAITWGQDHLLAMEEASKLGYKAIEPWPSFALQYEDRIDEYKEILNSYGLQLSALYGGASGESGRKFTDPSKRQSVIDFNVRLAKIIAACGAGHLVFGPGAPRTHSMTSDEVKEAVKTINEAAKRTFELGVKSCLHPHLWTELQDENELDALMELCDPETVFLAPDTAHLTGAGMDVPAIIRRYKDRVAYVHLKDLVPRDVLKEEVTMVKGNEALTVFCELGLGTIKFEPIIEALKEIQYKGFVTVEIDYSTSTPYQSLEICRDFVEQKLSIPIRK</sequence>
<dbReference type="PANTHER" id="PTHR12110:SF41">
    <property type="entry name" value="INOSOSE DEHYDRATASE"/>
    <property type="match status" value="1"/>
</dbReference>
<dbReference type="Gene3D" id="3.20.20.150">
    <property type="entry name" value="Divalent-metal-dependent TIM barrel enzymes"/>
    <property type="match status" value="1"/>
</dbReference>
<gene>
    <name evidence="2" type="ORF">J2Z66_006254</name>
</gene>
<evidence type="ECO:0000259" key="1">
    <source>
        <dbReference type="Pfam" id="PF01261"/>
    </source>
</evidence>
<dbReference type="EC" id="4.2.1.44" evidence="2"/>
<protein>
    <submittedName>
        <fullName evidence="2">Inosose dehydratase</fullName>
        <ecNumber evidence="2">4.2.1.44</ecNumber>
    </submittedName>
</protein>
<dbReference type="Proteomes" id="UP001519287">
    <property type="component" value="Unassembled WGS sequence"/>
</dbReference>
<keyword evidence="2" id="KW-0456">Lyase</keyword>
<keyword evidence="3" id="KW-1185">Reference proteome</keyword>